<keyword evidence="11" id="KW-1185">Reference proteome</keyword>
<protein>
    <recommendedName>
        <fullName evidence="7">Putative NAD(P)H nitroreductase</fullName>
        <ecNumber evidence="7">1.-.-.-</ecNumber>
    </recommendedName>
</protein>
<reference evidence="10" key="1">
    <citation type="submission" date="2020-06" db="EMBL/GenBank/DDBJ databases">
        <title>Insight into the genomes of haloalkaliphilic bacilli from Kenyan soda lakes.</title>
        <authorList>
            <person name="Mwirichia R."/>
            <person name="Villamizar G.C."/>
            <person name="Poehlein A."/>
            <person name="Mugweru J."/>
            <person name="Kipnyargis A."/>
            <person name="Kiplimo D."/>
            <person name="Orwa P."/>
            <person name="Daniel R."/>
        </authorList>
    </citation>
    <scope>NUCLEOTIDE SEQUENCE</scope>
    <source>
        <strain evidence="10">B1096_S55</strain>
    </source>
</reference>
<feature type="binding site" description="in other chain" evidence="8">
    <location>
        <begin position="136"/>
        <end position="138"/>
    </location>
    <ligand>
        <name>FMN</name>
        <dbReference type="ChEBI" id="CHEBI:58210"/>
        <note>ligand shared between dimeric partners</note>
    </ligand>
</feature>
<evidence type="ECO:0000256" key="6">
    <source>
        <dbReference type="ARBA" id="ARBA00023027"/>
    </source>
</evidence>
<comment type="caution">
    <text evidence="10">The sequence shown here is derived from an EMBL/GenBank/DDBJ whole genome shotgun (WGS) entry which is preliminary data.</text>
</comment>
<dbReference type="EMBL" id="JABXYM010000001">
    <property type="protein sequence ID" value="MCR6097087.1"/>
    <property type="molecule type" value="Genomic_DNA"/>
</dbReference>
<dbReference type="EC" id="1.-.-.-" evidence="7"/>
<gene>
    <name evidence="10" type="ORF">HXA33_11000</name>
</gene>
<dbReference type="Gene3D" id="3.40.109.10">
    <property type="entry name" value="NADH Oxidase"/>
    <property type="match status" value="1"/>
</dbReference>
<evidence type="ECO:0000256" key="8">
    <source>
        <dbReference type="PIRSR" id="PIRSR000232-1"/>
    </source>
</evidence>
<dbReference type="AlphaFoldDB" id="A0A9Q4B2E5"/>
<dbReference type="InterPro" id="IPR052530">
    <property type="entry name" value="NAD(P)H_nitroreductase"/>
</dbReference>
<dbReference type="PANTHER" id="PTHR43821">
    <property type="entry name" value="NAD(P)H NITROREDUCTASE YDJA-RELATED"/>
    <property type="match status" value="1"/>
</dbReference>
<dbReference type="CDD" id="cd02135">
    <property type="entry name" value="YdjA-like"/>
    <property type="match status" value="1"/>
</dbReference>
<evidence type="ECO:0000256" key="5">
    <source>
        <dbReference type="ARBA" id="ARBA00023002"/>
    </source>
</evidence>
<evidence type="ECO:0000256" key="3">
    <source>
        <dbReference type="ARBA" id="ARBA00022643"/>
    </source>
</evidence>
<dbReference type="Pfam" id="PF00881">
    <property type="entry name" value="Nitroreductase"/>
    <property type="match status" value="1"/>
</dbReference>
<evidence type="ECO:0000259" key="9">
    <source>
        <dbReference type="Pfam" id="PF00881"/>
    </source>
</evidence>
<dbReference type="PIRSF" id="PIRSF000232">
    <property type="entry name" value="YdjA"/>
    <property type="match status" value="1"/>
</dbReference>
<organism evidence="10 11">
    <name type="scientific">Salipaludibacillus agaradhaerens</name>
    <name type="common">Bacillus agaradhaerens</name>
    <dbReference type="NCBI Taxonomy" id="76935"/>
    <lineage>
        <taxon>Bacteria</taxon>
        <taxon>Bacillati</taxon>
        <taxon>Bacillota</taxon>
        <taxon>Bacilli</taxon>
        <taxon>Bacillales</taxon>
        <taxon>Bacillaceae</taxon>
    </lineage>
</organism>
<evidence type="ECO:0000313" key="10">
    <source>
        <dbReference type="EMBL" id="MCR6097087.1"/>
    </source>
</evidence>
<evidence type="ECO:0000256" key="4">
    <source>
        <dbReference type="ARBA" id="ARBA00022857"/>
    </source>
</evidence>
<keyword evidence="3 7" id="KW-0288">FMN</keyword>
<feature type="binding site" evidence="8">
    <location>
        <position position="46"/>
    </location>
    <ligand>
        <name>FMN</name>
        <dbReference type="ChEBI" id="CHEBI:58210"/>
        <note>ligand shared between dimeric partners</note>
    </ligand>
</feature>
<evidence type="ECO:0000256" key="2">
    <source>
        <dbReference type="ARBA" id="ARBA00022630"/>
    </source>
</evidence>
<comment type="similarity">
    <text evidence="1 7">Belongs to the nitroreductase family.</text>
</comment>
<keyword evidence="6 7" id="KW-0520">NAD</keyword>
<dbReference type="InterPro" id="IPR026021">
    <property type="entry name" value="YdjA-like"/>
</dbReference>
<comment type="cofactor">
    <cofactor evidence="8">
        <name>FMN</name>
        <dbReference type="ChEBI" id="CHEBI:58210"/>
    </cofactor>
    <text evidence="8">Binds 1 FMN per subunit.</text>
</comment>
<dbReference type="InterPro" id="IPR000415">
    <property type="entry name" value="Nitroreductase-like"/>
</dbReference>
<feature type="domain" description="Nitroreductase" evidence="9">
    <location>
        <begin position="14"/>
        <end position="167"/>
    </location>
</feature>
<dbReference type="PANTHER" id="PTHR43821:SF1">
    <property type="entry name" value="NAD(P)H NITROREDUCTASE YDJA-RELATED"/>
    <property type="match status" value="1"/>
</dbReference>
<evidence type="ECO:0000313" key="11">
    <source>
        <dbReference type="Proteomes" id="UP001057753"/>
    </source>
</evidence>
<dbReference type="Proteomes" id="UP001057753">
    <property type="component" value="Unassembled WGS sequence"/>
</dbReference>
<accession>A0A9Q4B2E5</accession>
<keyword evidence="2 7" id="KW-0285">Flavoprotein</keyword>
<proteinExistence type="inferred from homology"/>
<keyword evidence="4 7" id="KW-0521">NADP</keyword>
<dbReference type="SUPFAM" id="SSF55469">
    <property type="entry name" value="FMN-dependent nitroreductase-like"/>
    <property type="match status" value="1"/>
</dbReference>
<name>A0A9Q4B2E5_SALAG</name>
<dbReference type="RefSeq" id="WP_257821528.1">
    <property type="nucleotide sequence ID" value="NZ_JABXYM010000001.1"/>
</dbReference>
<sequence>MEDSHKKSQLAATIRERRTIRDFKPDAVALEDIKRLLNDAVWAPNHGFREPWRFILFHGEGRKVFAEAVSEGSTPEQREKYGKKMYDYYMLIPIHIVVVMDEDPRQKQWEEDFAATAALIQNFQLLAWEEGLGVVWKTNNYSWHPNFREHIGVLAGEKVVGTLHVGYIKTTPKAKARTEAEKKLTIVSEA</sequence>
<evidence type="ECO:0000256" key="1">
    <source>
        <dbReference type="ARBA" id="ARBA00007118"/>
    </source>
</evidence>
<evidence type="ECO:0000256" key="7">
    <source>
        <dbReference type="PIRNR" id="PIRNR000232"/>
    </source>
</evidence>
<dbReference type="GO" id="GO:0016491">
    <property type="term" value="F:oxidoreductase activity"/>
    <property type="evidence" value="ECO:0007669"/>
    <property type="project" value="UniProtKB-UniRule"/>
</dbReference>
<dbReference type="InterPro" id="IPR029479">
    <property type="entry name" value="Nitroreductase"/>
</dbReference>
<feature type="binding site" description="in other chain" evidence="8">
    <location>
        <begin position="17"/>
        <end position="19"/>
    </location>
    <ligand>
        <name>FMN</name>
        <dbReference type="ChEBI" id="CHEBI:58210"/>
        <note>ligand shared between dimeric partners</note>
    </ligand>
</feature>
<keyword evidence="5 7" id="KW-0560">Oxidoreductase</keyword>